<dbReference type="VEuPathDB" id="FungiDB:PV09_05646"/>
<dbReference type="GO" id="GO:0016491">
    <property type="term" value="F:oxidoreductase activity"/>
    <property type="evidence" value="ECO:0007669"/>
    <property type="project" value="UniProtKB-KW"/>
</dbReference>
<dbReference type="Gene3D" id="3.40.50.720">
    <property type="entry name" value="NAD(P)-binding Rossmann-like Domain"/>
    <property type="match status" value="1"/>
</dbReference>
<dbReference type="PRINTS" id="PR00080">
    <property type="entry name" value="SDRFAMILY"/>
</dbReference>
<dbReference type="STRING" id="253628.A0A0D2A8V6"/>
<keyword evidence="5" id="KW-1133">Transmembrane helix</keyword>
<evidence type="ECO:0000256" key="4">
    <source>
        <dbReference type="RuleBase" id="RU000363"/>
    </source>
</evidence>
<feature type="transmembrane region" description="Helical" evidence="5">
    <location>
        <begin position="20"/>
        <end position="42"/>
    </location>
</feature>
<keyword evidence="5" id="KW-0812">Transmembrane</keyword>
<dbReference type="InterPro" id="IPR002347">
    <property type="entry name" value="SDR_fam"/>
</dbReference>
<dbReference type="PANTHER" id="PTHR43618">
    <property type="entry name" value="7-ALPHA-HYDROXYSTEROID DEHYDROGENASE"/>
    <property type="match status" value="1"/>
</dbReference>
<evidence type="ECO:0000256" key="2">
    <source>
        <dbReference type="ARBA" id="ARBA00022857"/>
    </source>
</evidence>
<protein>
    <recommendedName>
        <fullName evidence="8">NAD(P)-binding protein</fullName>
    </recommendedName>
</protein>
<dbReference type="GeneID" id="27313619"/>
<name>A0A0D2A8V6_9PEZI</name>
<dbReference type="Pfam" id="PF13561">
    <property type="entry name" value="adh_short_C2"/>
    <property type="match status" value="1"/>
</dbReference>
<keyword evidence="2" id="KW-0521">NADP</keyword>
<evidence type="ECO:0000256" key="1">
    <source>
        <dbReference type="ARBA" id="ARBA00006484"/>
    </source>
</evidence>
<keyword evidence="3" id="KW-0560">Oxidoreductase</keyword>
<organism evidence="6 7">
    <name type="scientific">Verruconis gallopava</name>
    <dbReference type="NCBI Taxonomy" id="253628"/>
    <lineage>
        <taxon>Eukaryota</taxon>
        <taxon>Fungi</taxon>
        <taxon>Dikarya</taxon>
        <taxon>Ascomycota</taxon>
        <taxon>Pezizomycotina</taxon>
        <taxon>Dothideomycetes</taxon>
        <taxon>Pleosporomycetidae</taxon>
        <taxon>Venturiales</taxon>
        <taxon>Sympoventuriaceae</taxon>
        <taxon>Verruconis</taxon>
    </lineage>
</organism>
<evidence type="ECO:0000256" key="3">
    <source>
        <dbReference type="ARBA" id="ARBA00023002"/>
    </source>
</evidence>
<keyword evidence="7" id="KW-1185">Reference proteome</keyword>
<proteinExistence type="inferred from homology"/>
<keyword evidence="5" id="KW-0472">Membrane</keyword>
<evidence type="ECO:0000256" key="5">
    <source>
        <dbReference type="SAM" id="Phobius"/>
    </source>
</evidence>
<comment type="similarity">
    <text evidence="1 4">Belongs to the short-chain dehydrogenases/reductases (SDR) family.</text>
</comment>
<dbReference type="HOGENOM" id="CLU_010194_12_1_1"/>
<dbReference type="RefSeq" id="XP_016212855.1">
    <property type="nucleotide sequence ID" value="XM_016359176.1"/>
</dbReference>
<sequence>MDVTKSLDLGTLFSAKDLVIAITGGGTGIGLAFASVLAKTGAKKVYILGRRKDVLVKAVETIGTDNVVPIVCDVTNPFTVTSAVQQIEKEVGYLDVLVNNAGVSGPDNRPMYSANSIHELQESMLAQWPGWANTLSINTSSVVLVSGQFLHLLDAGNAKRGWESGKLEFGGRPRSRKDVEGIDKDDLRTSQIITVASIAAYNRYITAGLAYGASKAGAVSIGKALTSILGPWGIRSNVICPGIFPSEMTAGTAPEFPYDKVPAGRQGTYDEIAGTILGLVGRSGAYFNGQVTVVDGGRLSQMPATY</sequence>
<dbReference type="PANTHER" id="PTHR43618:SF18">
    <property type="entry name" value="SHORT CHAIN DEHYDROGENASE_REDUCTASE FAMILY (AFU_ORTHOLOGUE AFUA_5G12480)"/>
    <property type="match status" value="1"/>
</dbReference>
<dbReference type="SUPFAM" id="SSF51735">
    <property type="entry name" value="NAD(P)-binding Rossmann-fold domains"/>
    <property type="match status" value="1"/>
</dbReference>
<dbReference type="InterPro" id="IPR052178">
    <property type="entry name" value="Sec_Metab_Biosynth_SDR"/>
</dbReference>
<dbReference type="CDD" id="cd05233">
    <property type="entry name" value="SDR_c"/>
    <property type="match status" value="1"/>
</dbReference>
<dbReference type="Pfam" id="PF00106">
    <property type="entry name" value="adh_short"/>
    <property type="match status" value="1"/>
</dbReference>
<dbReference type="OrthoDB" id="2898618at2759"/>
<dbReference type="RefSeq" id="XP_016212854.1">
    <property type="nucleotide sequence ID" value="XM_016359175.1"/>
</dbReference>
<evidence type="ECO:0000313" key="6">
    <source>
        <dbReference type="EMBL" id="KIW02985.1"/>
    </source>
</evidence>
<dbReference type="PRINTS" id="PR00081">
    <property type="entry name" value="GDHRDH"/>
</dbReference>
<reference evidence="6 7" key="1">
    <citation type="submission" date="2015-01" db="EMBL/GenBank/DDBJ databases">
        <title>The Genome Sequence of Ochroconis gallopava CBS43764.</title>
        <authorList>
            <consortium name="The Broad Institute Genomics Platform"/>
            <person name="Cuomo C."/>
            <person name="de Hoog S."/>
            <person name="Gorbushina A."/>
            <person name="Stielow B."/>
            <person name="Teixiera M."/>
            <person name="Abouelleil A."/>
            <person name="Chapman S.B."/>
            <person name="Priest M."/>
            <person name="Young S.K."/>
            <person name="Wortman J."/>
            <person name="Nusbaum C."/>
            <person name="Birren B."/>
        </authorList>
    </citation>
    <scope>NUCLEOTIDE SEQUENCE [LARGE SCALE GENOMIC DNA]</scope>
    <source>
        <strain evidence="6 7">CBS 43764</strain>
    </source>
</reference>
<dbReference type="AlphaFoldDB" id="A0A0D2A8V6"/>
<evidence type="ECO:0008006" key="8">
    <source>
        <dbReference type="Google" id="ProtNLM"/>
    </source>
</evidence>
<dbReference type="Proteomes" id="UP000053259">
    <property type="component" value="Unassembled WGS sequence"/>
</dbReference>
<gene>
    <name evidence="6" type="ORF">PV09_05646</name>
</gene>
<dbReference type="EMBL" id="KN847546">
    <property type="protein sequence ID" value="KIW02986.1"/>
    <property type="molecule type" value="Genomic_DNA"/>
</dbReference>
<accession>A0A0D2A8V6</accession>
<dbReference type="EMBL" id="KN847546">
    <property type="protein sequence ID" value="KIW02985.1"/>
    <property type="molecule type" value="Genomic_DNA"/>
</dbReference>
<evidence type="ECO:0000313" key="7">
    <source>
        <dbReference type="Proteomes" id="UP000053259"/>
    </source>
</evidence>
<dbReference type="InterPro" id="IPR036291">
    <property type="entry name" value="NAD(P)-bd_dom_sf"/>
</dbReference>